<reference evidence="3" key="1">
    <citation type="submission" date="2025-08" db="UniProtKB">
        <authorList>
            <consortium name="RefSeq"/>
        </authorList>
    </citation>
    <scope>IDENTIFICATION</scope>
    <source>
        <tissue evidence="3">Gonads</tissue>
    </source>
</reference>
<feature type="region of interest" description="Disordered" evidence="1">
    <location>
        <begin position="43"/>
        <end position="112"/>
    </location>
</feature>
<evidence type="ECO:0000313" key="2">
    <source>
        <dbReference type="Proteomes" id="UP000085678"/>
    </source>
</evidence>
<dbReference type="GO" id="GO:0000398">
    <property type="term" value="P:mRNA splicing, via spliceosome"/>
    <property type="evidence" value="ECO:0007669"/>
    <property type="project" value="InterPro"/>
</dbReference>
<proteinExistence type="predicted"/>
<sequence>MVKLTISQQLISINKFHLQLVSKTDYEKNAKILNKAKVDDYYAEEKKNKSHRNVSPESSRENYEHKKRDRKWQREGDSKDKSRDADRKRKYEDDKSESHTSKKSSSKSSSHTDCWLHPLLRVRIVDKHYRKGKYYNMKVEVVDVVTTNTCVCKTEQGKVLEDLSQSMVETVIPKADSAHVMIVSGKYKGQLGEIIKKDKSKCTTTVQLLSSRDKAVKLHFDSVCEYLGDVNTEPDF</sequence>
<evidence type="ECO:0000313" key="3">
    <source>
        <dbReference type="RefSeq" id="XP_013412861.1"/>
    </source>
</evidence>
<dbReference type="RefSeq" id="XP_013412861.1">
    <property type="nucleotide sequence ID" value="XM_013557407.2"/>
</dbReference>
<dbReference type="OrthoDB" id="5577072at2759"/>
<dbReference type="Proteomes" id="UP000085678">
    <property type="component" value="Unplaced"/>
</dbReference>
<dbReference type="AlphaFoldDB" id="A0A1S3JRX9"/>
<dbReference type="InterPro" id="IPR014722">
    <property type="entry name" value="Rib_uL2_dom2"/>
</dbReference>
<dbReference type="STRING" id="7574.A0A1S3JRX9"/>
<dbReference type="Gene3D" id="2.30.30.30">
    <property type="match status" value="1"/>
</dbReference>
<dbReference type="KEGG" id="lak:106175418"/>
<protein>
    <submittedName>
        <fullName evidence="3">G-patch domain and KOW motifs-containing protein</fullName>
    </submittedName>
</protein>
<dbReference type="InterPro" id="IPR045166">
    <property type="entry name" value="Spp2-like"/>
</dbReference>
<accession>A0A1S3JRX9</accession>
<dbReference type="GeneID" id="106175418"/>
<dbReference type="GO" id="GO:0005681">
    <property type="term" value="C:spliceosomal complex"/>
    <property type="evidence" value="ECO:0007669"/>
    <property type="project" value="TreeGrafter"/>
</dbReference>
<name>A0A1S3JRX9_LINAN</name>
<dbReference type="InterPro" id="IPR041994">
    <property type="entry name" value="GPKOW_KOW2"/>
</dbReference>
<keyword evidence="2" id="KW-1185">Reference proteome</keyword>
<evidence type="ECO:0000256" key="1">
    <source>
        <dbReference type="SAM" id="MobiDB-lite"/>
    </source>
</evidence>
<dbReference type="Gene3D" id="2.30.30.140">
    <property type="match status" value="1"/>
</dbReference>
<feature type="compositionally biased region" description="Basic and acidic residues" evidence="1">
    <location>
        <begin position="58"/>
        <end position="100"/>
    </location>
</feature>
<dbReference type="InParanoid" id="A0A1S3JRX9"/>
<dbReference type="PANTHER" id="PTHR15818:SF2">
    <property type="entry name" value="G-PATCH DOMAIN AND KOW MOTIFS-CONTAINING PROTEIN"/>
    <property type="match status" value="1"/>
</dbReference>
<dbReference type="Pfam" id="PF25088">
    <property type="entry name" value="GPKOW_C"/>
    <property type="match status" value="1"/>
</dbReference>
<gene>
    <name evidence="3" type="primary">LOC106175418</name>
</gene>
<dbReference type="CDD" id="cd13153">
    <property type="entry name" value="KOW_GPKOW_B"/>
    <property type="match status" value="1"/>
</dbReference>
<dbReference type="PANTHER" id="PTHR15818">
    <property type="entry name" value="G PATCH AND KOW-CONTAINING"/>
    <property type="match status" value="1"/>
</dbReference>
<organism evidence="2 3">
    <name type="scientific">Lingula anatina</name>
    <name type="common">Brachiopod</name>
    <name type="synonym">Lingula unguis</name>
    <dbReference type="NCBI Taxonomy" id="7574"/>
    <lineage>
        <taxon>Eukaryota</taxon>
        <taxon>Metazoa</taxon>
        <taxon>Spiralia</taxon>
        <taxon>Lophotrochozoa</taxon>
        <taxon>Brachiopoda</taxon>
        <taxon>Linguliformea</taxon>
        <taxon>Lingulata</taxon>
        <taxon>Lingulida</taxon>
        <taxon>Linguloidea</taxon>
        <taxon>Lingulidae</taxon>
        <taxon>Lingula</taxon>
    </lineage>
</organism>